<sequence>MPHTQHLLSIALNGPQQADLSRSVVSEIASRGCSILECRLYPVGDQFAANLLVSGNWSSLGRLETALPAIAGDLGLTAHCTRSAPRPMDDKLRPYAVEIIAPQEAGLLRDVLEFFRSHDASVVEIAAQHYDAAQTGAALANLQLVVHVPVNAHPPALRESFMDLCDELHADGLLDPIKN</sequence>
<dbReference type="Proteomes" id="UP000251800">
    <property type="component" value="Unassembled WGS sequence"/>
</dbReference>
<dbReference type="EMBL" id="QEQK01000004">
    <property type="protein sequence ID" value="PWN56773.1"/>
    <property type="molecule type" value="Genomic_DNA"/>
</dbReference>
<dbReference type="GO" id="GO:0006355">
    <property type="term" value="P:regulation of DNA-templated transcription"/>
    <property type="evidence" value="ECO:0007669"/>
    <property type="project" value="UniProtKB-UniRule"/>
</dbReference>
<dbReference type="Gene3D" id="3.30.70.260">
    <property type="match status" value="2"/>
</dbReference>
<organism evidence="2 3">
    <name type="scientific">Abyssibacter profundi</name>
    <dbReference type="NCBI Taxonomy" id="2182787"/>
    <lineage>
        <taxon>Bacteria</taxon>
        <taxon>Pseudomonadati</taxon>
        <taxon>Pseudomonadota</taxon>
        <taxon>Gammaproteobacteria</taxon>
        <taxon>Chromatiales</taxon>
        <taxon>Oceanococcaceae</taxon>
        <taxon>Abyssibacter</taxon>
    </lineage>
</organism>
<reference evidence="2 3" key="1">
    <citation type="submission" date="2018-05" db="EMBL/GenBank/DDBJ databases">
        <title>Abyssibacter profundi OUC007T gen. nov., sp. nov, a marine bacterium isolated from seawater of the Mariana Trench.</title>
        <authorList>
            <person name="Zhou S."/>
        </authorList>
    </citation>
    <scope>NUCLEOTIDE SEQUENCE [LARGE SCALE GENOMIC DNA]</scope>
    <source>
        <strain evidence="2 3">OUC007</strain>
    </source>
</reference>
<dbReference type="InterPro" id="IPR016867">
    <property type="entry name" value="GcvR"/>
</dbReference>
<dbReference type="OrthoDB" id="5814713at2"/>
<accession>A0A363UMZ0</accession>
<keyword evidence="3" id="KW-1185">Reference proteome</keyword>
<dbReference type="InterPro" id="IPR050990">
    <property type="entry name" value="UPF0237/GcvR_regulator"/>
</dbReference>
<dbReference type="InterPro" id="IPR045865">
    <property type="entry name" value="ACT-like_dom_sf"/>
</dbReference>
<comment type="subcellular location">
    <subcellularLocation>
        <location evidence="1">Cytoplasm</location>
    </subcellularLocation>
</comment>
<dbReference type="PIRSF" id="PIRSF028103">
    <property type="entry name" value="GcvR"/>
    <property type="match status" value="1"/>
</dbReference>
<dbReference type="AlphaFoldDB" id="A0A363UMZ0"/>
<name>A0A363UMZ0_9GAMM</name>
<comment type="caution">
    <text evidence="2">The sequence shown here is derived from an EMBL/GenBank/DDBJ whole genome shotgun (WGS) entry which is preliminary data.</text>
</comment>
<proteinExistence type="predicted"/>
<dbReference type="RefSeq" id="WP_109719370.1">
    <property type="nucleotide sequence ID" value="NZ_QEQK01000004.1"/>
</dbReference>
<evidence type="ECO:0000256" key="1">
    <source>
        <dbReference type="PIRNR" id="PIRNR028103"/>
    </source>
</evidence>
<dbReference type="SUPFAM" id="SSF55021">
    <property type="entry name" value="ACT-like"/>
    <property type="match status" value="2"/>
</dbReference>
<keyword evidence="1" id="KW-0678">Repressor</keyword>
<evidence type="ECO:0000313" key="2">
    <source>
        <dbReference type="EMBL" id="PWN56773.1"/>
    </source>
</evidence>
<keyword evidence="1" id="KW-0804">Transcription</keyword>
<dbReference type="Pfam" id="PF13740">
    <property type="entry name" value="ACT_6"/>
    <property type="match status" value="1"/>
</dbReference>
<dbReference type="GO" id="GO:0005737">
    <property type="term" value="C:cytoplasm"/>
    <property type="evidence" value="ECO:0007669"/>
    <property type="project" value="UniProtKB-SubCell"/>
</dbReference>
<gene>
    <name evidence="2" type="ORF">DEH80_04915</name>
</gene>
<dbReference type="PANTHER" id="PTHR34875">
    <property type="entry name" value="UPF0237 PROTEIN MJ1558"/>
    <property type="match status" value="1"/>
</dbReference>
<keyword evidence="1" id="KW-0963">Cytoplasm</keyword>
<protein>
    <recommendedName>
        <fullName evidence="1">Glycine cleavage system transcriptional repressor</fullName>
    </recommendedName>
</protein>
<dbReference type="PANTHER" id="PTHR34875:SF5">
    <property type="entry name" value="GLYCINE CLEAVAGE SYSTEM TRANSCRIPTIONAL REPRESSOR"/>
    <property type="match status" value="1"/>
</dbReference>
<evidence type="ECO:0000313" key="3">
    <source>
        <dbReference type="Proteomes" id="UP000251800"/>
    </source>
</evidence>